<dbReference type="SUPFAM" id="SSF51569">
    <property type="entry name" value="Aldolase"/>
    <property type="match status" value="1"/>
</dbReference>
<comment type="similarity">
    <text evidence="3 9">Belongs to the transaldolase family. Type 3B subfamily.</text>
</comment>
<dbReference type="NCBIfam" id="TIGR00875">
    <property type="entry name" value="fsa_talC_mipB"/>
    <property type="match status" value="1"/>
</dbReference>
<dbReference type="PROSITE" id="PS01054">
    <property type="entry name" value="TRANSALDOLASE_1"/>
    <property type="match status" value="1"/>
</dbReference>
<name>A0ABS4GER5_9FIRM</name>
<evidence type="ECO:0000256" key="2">
    <source>
        <dbReference type="ARBA" id="ARBA00004857"/>
    </source>
</evidence>
<comment type="subcellular location">
    <subcellularLocation>
        <location evidence="1 9">Cytoplasm</location>
    </subcellularLocation>
</comment>
<dbReference type="Gene3D" id="3.20.20.70">
    <property type="entry name" value="Aldolase class I"/>
    <property type="match status" value="1"/>
</dbReference>
<evidence type="ECO:0000256" key="3">
    <source>
        <dbReference type="ARBA" id="ARBA00005740"/>
    </source>
</evidence>
<proteinExistence type="inferred from homology"/>
<dbReference type="HAMAP" id="MF_00494">
    <property type="entry name" value="Transaldolase_3b"/>
    <property type="match status" value="1"/>
</dbReference>
<dbReference type="InterPro" id="IPR004731">
    <property type="entry name" value="Transaldolase_3B/F6P_aldolase"/>
</dbReference>
<keyword evidence="4 9" id="KW-0963">Cytoplasm</keyword>
<comment type="function">
    <text evidence="9">Transaldolase is important for the balance of metabolites in the pentose-phosphate pathway.</text>
</comment>
<accession>A0ABS4GER5</accession>
<reference evidence="10 11" key="1">
    <citation type="submission" date="2021-03" db="EMBL/GenBank/DDBJ databases">
        <title>Genomic Encyclopedia of Type Strains, Phase IV (KMG-IV): sequencing the most valuable type-strain genomes for metagenomic binning, comparative biology and taxonomic classification.</title>
        <authorList>
            <person name="Goeker M."/>
        </authorList>
    </citation>
    <scope>NUCLEOTIDE SEQUENCE [LARGE SCALE GENOMIC DNA]</scope>
    <source>
        <strain evidence="10 11">DSM 24004</strain>
    </source>
</reference>
<evidence type="ECO:0000256" key="1">
    <source>
        <dbReference type="ARBA" id="ARBA00004496"/>
    </source>
</evidence>
<dbReference type="PANTHER" id="PTHR10683">
    <property type="entry name" value="TRANSALDOLASE"/>
    <property type="match status" value="1"/>
</dbReference>
<comment type="catalytic activity">
    <reaction evidence="8 9">
        <text>D-sedoheptulose 7-phosphate + D-glyceraldehyde 3-phosphate = D-erythrose 4-phosphate + beta-D-fructose 6-phosphate</text>
        <dbReference type="Rhea" id="RHEA:17053"/>
        <dbReference type="ChEBI" id="CHEBI:16897"/>
        <dbReference type="ChEBI" id="CHEBI:57483"/>
        <dbReference type="ChEBI" id="CHEBI:57634"/>
        <dbReference type="ChEBI" id="CHEBI:59776"/>
        <dbReference type="EC" id="2.2.1.2"/>
    </reaction>
</comment>
<organism evidence="10 11">
    <name type="scientific">Sedimentibacter acidaminivorans</name>
    <dbReference type="NCBI Taxonomy" id="913099"/>
    <lineage>
        <taxon>Bacteria</taxon>
        <taxon>Bacillati</taxon>
        <taxon>Bacillota</taxon>
        <taxon>Tissierellia</taxon>
        <taxon>Sedimentibacter</taxon>
    </lineage>
</organism>
<evidence type="ECO:0000256" key="6">
    <source>
        <dbReference type="ARBA" id="ARBA00023126"/>
    </source>
</evidence>
<gene>
    <name evidence="9" type="primary">tal</name>
    <name evidence="10" type="ORF">J2Z76_001996</name>
</gene>
<comment type="pathway">
    <text evidence="2 9">Carbohydrate degradation; pentose phosphate pathway; D-glyceraldehyde 3-phosphate and beta-D-fructose 6-phosphate from D-ribose 5-phosphate and D-xylulose 5-phosphate (non-oxidative stage): step 2/3.</text>
</comment>
<dbReference type="CDD" id="cd00956">
    <property type="entry name" value="Transaldolase_FSA"/>
    <property type="match status" value="1"/>
</dbReference>
<dbReference type="InterPro" id="IPR033919">
    <property type="entry name" value="TSA/FSA_arc/bac"/>
</dbReference>
<dbReference type="Pfam" id="PF00923">
    <property type="entry name" value="TAL_FSA"/>
    <property type="match status" value="1"/>
</dbReference>
<evidence type="ECO:0000313" key="10">
    <source>
        <dbReference type="EMBL" id="MBP1926132.1"/>
    </source>
</evidence>
<evidence type="ECO:0000256" key="8">
    <source>
        <dbReference type="ARBA" id="ARBA00048810"/>
    </source>
</evidence>
<comment type="caution">
    <text evidence="10">The sequence shown here is derived from an EMBL/GenBank/DDBJ whole genome shotgun (WGS) entry which is preliminary data.</text>
</comment>
<keyword evidence="7 9" id="KW-0704">Schiff base</keyword>
<sequence length="214" mass="23428">MKLFIDTANVDEIRKANDMGVICGVTTNPSLIAREGKIFKDVVSEITTIVDGPISAEVISLDSEGMVKEGVELSKLHKNIIIKIPMTVEGLKAVKILHNENIKTNVTLIFSAGQALLASKAGASYVSPFVGRLDDISTDGMELISEIVDIFNNYNIDTEIIAASIRHPMHVTQAARLGCHIATVPYKVIMQMTKHPLTDKGIEQFLKDWESVPK</sequence>
<dbReference type="Proteomes" id="UP001519342">
    <property type="component" value="Unassembled WGS sequence"/>
</dbReference>
<evidence type="ECO:0000256" key="5">
    <source>
        <dbReference type="ARBA" id="ARBA00022679"/>
    </source>
</evidence>
<keyword evidence="11" id="KW-1185">Reference proteome</keyword>
<dbReference type="PANTHER" id="PTHR10683:SF36">
    <property type="entry name" value="TRANSALDOLASE"/>
    <property type="match status" value="1"/>
</dbReference>
<dbReference type="InterPro" id="IPR013785">
    <property type="entry name" value="Aldolase_TIM"/>
</dbReference>
<dbReference type="InterPro" id="IPR001585">
    <property type="entry name" value="TAL/FSA"/>
</dbReference>
<dbReference type="EC" id="2.2.1.2" evidence="9"/>
<dbReference type="InterPro" id="IPR018225">
    <property type="entry name" value="Transaldolase_AS"/>
</dbReference>
<dbReference type="InterPro" id="IPR022999">
    <property type="entry name" value="Transaldolase_3B"/>
</dbReference>
<dbReference type="GO" id="GO:0004801">
    <property type="term" value="F:transaldolase activity"/>
    <property type="evidence" value="ECO:0007669"/>
    <property type="project" value="UniProtKB-EC"/>
</dbReference>
<evidence type="ECO:0000256" key="4">
    <source>
        <dbReference type="ARBA" id="ARBA00022490"/>
    </source>
</evidence>
<keyword evidence="6 9" id="KW-0570">Pentose shunt</keyword>
<dbReference type="EMBL" id="JAGGKS010000005">
    <property type="protein sequence ID" value="MBP1926132.1"/>
    <property type="molecule type" value="Genomic_DNA"/>
</dbReference>
<evidence type="ECO:0000256" key="9">
    <source>
        <dbReference type="HAMAP-Rule" id="MF_00494"/>
    </source>
</evidence>
<evidence type="ECO:0000313" key="11">
    <source>
        <dbReference type="Proteomes" id="UP001519342"/>
    </source>
</evidence>
<dbReference type="PROSITE" id="PS00958">
    <property type="entry name" value="TRANSALDOLASE_2"/>
    <property type="match status" value="1"/>
</dbReference>
<evidence type="ECO:0000256" key="7">
    <source>
        <dbReference type="ARBA" id="ARBA00023270"/>
    </source>
</evidence>
<dbReference type="RefSeq" id="WP_209511862.1">
    <property type="nucleotide sequence ID" value="NZ_JAGGKS010000005.1"/>
</dbReference>
<keyword evidence="5 9" id="KW-0808">Transferase</keyword>
<protein>
    <recommendedName>
        <fullName evidence="9">Probable transaldolase</fullName>
        <ecNumber evidence="9">2.2.1.2</ecNumber>
    </recommendedName>
</protein>
<feature type="active site" description="Schiff-base intermediate with substrate" evidence="9">
    <location>
        <position position="83"/>
    </location>
</feature>